<dbReference type="InterPro" id="IPR005080">
    <property type="entry name" value="Peptidase_A25"/>
</dbReference>
<dbReference type="InterPro" id="IPR023430">
    <property type="entry name" value="Pept_HybD-like_dom_sf"/>
</dbReference>
<protein>
    <recommendedName>
        <fullName evidence="4">Germination protease</fullName>
        <ecNumber evidence="4">3.4.24.78</ecNumber>
    </recommendedName>
    <alternativeName>
        <fullName evidence="4">GPR endopeptidase</fullName>
    </alternativeName>
    <alternativeName>
        <fullName evidence="4">Germination proteinase</fullName>
    </alternativeName>
    <alternativeName>
        <fullName evidence="4">Spore protease</fullName>
    </alternativeName>
</protein>
<dbReference type="GO" id="GO:0009847">
    <property type="term" value="P:spore germination"/>
    <property type="evidence" value="ECO:0007669"/>
    <property type="project" value="UniProtKB-UniRule"/>
</dbReference>
<name>A0A923LPD2_9FIRM</name>
<evidence type="ECO:0000256" key="2">
    <source>
        <dbReference type="ARBA" id="ARBA00022801"/>
    </source>
</evidence>
<reference evidence="5" key="1">
    <citation type="submission" date="2020-08" db="EMBL/GenBank/DDBJ databases">
        <title>Genome public.</title>
        <authorList>
            <person name="Liu C."/>
            <person name="Sun Q."/>
        </authorList>
    </citation>
    <scope>NUCLEOTIDE SEQUENCE</scope>
    <source>
        <strain evidence="5">BX1005</strain>
    </source>
</reference>
<dbReference type="AlphaFoldDB" id="A0A923LPD2"/>
<dbReference type="GO" id="GO:0004222">
    <property type="term" value="F:metalloendopeptidase activity"/>
    <property type="evidence" value="ECO:0007669"/>
    <property type="project" value="UniProtKB-UniRule"/>
</dbReference>
<dbReference type="GO" id="GO:0006508">
    <property type="term" value="P:proteolysis"/>
    <property type="evidence" value="ECO:0007669"/>
    <property type="project" value="UniProtKB-UniRule"/>
</dbReference>
<comment type="function">
    <text evidence="4">Initiates the rapid degradation of small, acid-soluble proteins during spore germination.</text>
</comment>
<comment type="catalytic activity">
    <reaction evidence="4">
        <text>Endopeptidase action with P4 Glu or Asp, P1 preferably Glu &gt; Asp, P1' hydrophobic and P2' Ala.</text>
        <dbReference type="EC" id="3.4.24.78"/>
    </reaction>
</comment>
<comment type="subunit">
    <text evidence="4">Homotetramer.</text>
</comment>
<dbReference type="Pfam" id="PF03418">
    <property type="entry name" value="Peptidase_A25"/>
    <property type="match status" value="2"/>
</dbReference>
<dbReference type="EMBL" id="JACOPH010000008">
    <property type="protein sequence ID" value="MBC5714557.1"/>
    <property type="molecule type" value="Genomic_DNA"/>
</dbReference>
<comment type="PTM">
    <text evidence="4">Autoproteolytically processed. The inactive tetrameric zymogen termed p46 autoprocesses to a smaller form termed p41, which is active only during spore germination.</text>
</comment>
<keyword evidence="1 4" id="KW-0645">Protease</keyword>
<dbReference type="Proteomes" id="UP000606720">
    <property type="component" value="Unassembled WGS sequence"/>
</dbReference>
<evidence type="ECO:0000256" key="3">
    <source>
        <dbReference type="ARBA" id="ARBA00023145"/>
    </source>
</evidence>
<sequence length="315" mass="34676">MYQVRTDLALEAREKFEDDHVEVKGVIVKQEHVKGNMTVTKVVIETENGAKAMGKPKGNYVTLEAPDMADSDEDYHREISMQLAKILKELIPIEKKELSVLVVGLGNREVTPDALGPRVVDNMMITRHIIRQFGKYAFGLKNNHQISSIVPGVMAQTGMETLEIIKGVLEETTPDYIIAVDALAARSTKRLNRTIQITDTGISPGSGVGNHRHALNRESVGIPVIAIGIPTVVDAVTIVGDTMSNLVSAMEETRRLEGLGHSISQLEEAEKHELIRELLSPNLNAMFVTPKDIDESVKRLSYTISEGINMAFFPA</sequence>
<keyword evidence="6" id="KW-1185">Reference proteome</keyword>
<accession>A0A923LPD2</accession>
<dbReference type="Gene3D" id="3.40.50.1450">
    <property type="entry name" value="HybD-like"/>
    <property type="match status" value="1"/>
</dbReference>
<feature type="propeptide" id="PRO_5038190942" evidence="4">
    <location>
        <begin position="1"/>
        <end position="7"/>
    </location>
</feature>
<evidence type="ECO:0000313" key="6">
    <source>
        <dbReference type="Proteomes" id="UP000606720"/>
    </source>
</evidence>
<organism evidence="5 6">
    <name type="scientific">Roseburia zhanii</name>
    <dbReference type="NCBI Taxonomy" id="2763064"/>
    <lineage>
        <taxon>Bacteria</taxon>
        <taxon>Bacillati</taxon>
        <taxon>Bacillota</taxon>
        <taxon>Clostridia</taxon>
        <taxon>Lachnospirales</taxon>
        <taxon>Lachnospiraceae</taxon>
        <taxon>Roseburia</taxon>
    </lineage>
</organism>
<feature type="chain" id="PRO_5038190941" description="Germination protease" evidence="4">
    <location>
        <begin position="8"/>
        <end position="315"/>
    </location>
</feature>
<keyword evidence="3 4" id="KW-0865">Zymogen</keyword>
<comment type="similarity">
    <text evidence="4">Belongs to the peptidase A25 family.</text>
</comment>
<evidence type="ECO:0000256" key="1">
    <source>
        <dbReference type="ARBA" id="ARBA00022670"/>
    </source>
</evidence>
<dbReference type="EC" id="3.4.24.78" evidence="4"/>
<dbReference type="RefSeq" id="WP_186867215.1">
    <property type="nucleotide sequence ID" value="NZ_JACOPH010000008.1"/>
</dbReference>
<evidence type="ECO:0000313" key="5">
    <source>
        <dbReference type="EMBL" id="MBC5714557.1"/>
    </source>
</evidence>
<dbReference type="PIRSF" id="PIRSF019549">
    <property type="entry name" value="Peptidase_A25"/>
    <property type="match status" value="1"/>
</dbReference>
<comment type="caution">
    <text evidence="5">The sequence shown here is derived from an EMBL/GenBank/DDBJ whole genome shotgun (WGS) entry which is preliminary data.</text>
</comment>
<keyword evidence="2 4" id="KW-0378">Hydrolase</keyword>
<gene>
    <name evidence="4" type="primary">gpr</name>
    <name evidence="5" type="ORF">H8S17_10110</name>
</gene>
<dbReference type="SUPFAM" id="SSF53163">
    <property type="entry name" value="HybD-like"/>
    <property type="match status" value="1"/>
</dbReference>
<evidence type="ECO:0000256" key="4">
    <source>
        <dbReference type="HAMAP-Rule" id="MF_00626"/>
    </source>
</evidence>
<proteinExistence type="inferred from homology"/>
<dbReference type="NCBIfam" id="TIGR01441">
    <property type="entry name" value="GPR"/>
    <property type="match status" value="1"/>
</dbReference>
<dbReference type="HAMAP" id="MF_00626">
    <property type="entry name" value="Germination_prot"/>
    <property type="match status" value="1"/>
</dbReference>